<protein>
    <submittedName>
        <fullName evidence="2">Uncharacterized protein</fullName>
    </submittedName>
</protein>
<dbReference type="AlphaFoldDB" id="W2M9Q3"/>
<feature type="non-terminal residue" evidence="2">
    <location>
        <position position="1"/>
    </location>
</feature>
<organism evidence="2">
    <name type="scientific">Phytophthora nicotianae</name>
    <name type="common">Potato buckeye rot agent</name>
    <name type="synonym">Phytophthora parasitica</name>
    <dbReference type="NCBI Taxonomy" id="4792"/>
    <lineage>
        <taxon>Eukaryota</taxon>
        <taxon>Sar</taxon>
        <taxon>Stramenopiles</taxon>
        <taxon>Oomycota</taxon>
        <taxon>Peronosporomycetes</taxon>
        <taxon>Peronosporales</taxon>
        <taxon>Peronosporaceae</taxon>
        <taxon>Phytophthora</taxon>
    </lineage>
</organism>
<feature type="compositionally biased region" description="Basic and acidic residues" evidence="1">
    <location>
        <begin position="135"/>
        <end position="146"/>
    </location>
</feature>
<feature type="region of interest" description="Disordered" evidence="1">
    <location>
        <begin position="127"/>
        <end position="147"/>
    </location>
</feature>
<accession>W2M9Q3</accession>
<dbReference type="Proteomes" id="UP000054532">
    <property type="component" value="Unassembled WGS sequence"/>
</dbReference>
<name>W2M9Q3_PHYNI</name>
<gene>
    <name evidence="2" type="ORF">L914_20275</name>
</gene>
<sequence>ECSKETMEWLSQEMNEGIIRTALTNKEVRFDRTANARICAISRLCNFRWVIVKQVCDAYKARELRDSSRPTLGETYKAICDDLESNSDSRNENCIDRSVSPLDDTCNSNFSDDESSLTMKKLRIQRARAGENANAEEKNQSVHEEEPGYEALESYGSVLDKLKLCRNNLWSHAQDNRTLHSRASTYRSKV</sequence>
<proteinExistence type="predicted"/>
<dbReference type="EMBL" id="KI696365">
    <property type="protein sequence ID" value="ETM32298.1"/>
    <property type="molecule type" value="Genomic_DNA"/>
</dbReference>
<evidence type="ECO:0000313" key="2">
    <source>
        <dbReference type="EMBL" id="ETM32298.1"/>
    </source>
</evidence>
<evidence type="ECO:0000256" key="1">
    <source>
        <dbReference type="SAM" id="MobiDB-lite"/>
    </source>
</evidence>
<reference evidence="2" key="1">
    <citation type="submission" date="2013-11" db="EMBL/GenBank/DDBJ databases">
        <title>The Genome Sequence of Phytophthora parasitica IAC_01/95.</title>
        <authorList>
            <consortium name="The Broad Institute Genomics Platform"/>
            <person name="Russ C."/>
            <person name="Tyler B."/>
            <person name="Panabieres F."/>
            <person name="Shan W."/>
            <person name="Tripathy S."/>
            <person name="Grunwald N."/>
            <person name="Machado M."/>
            <person name="Johnson C.S."/>
            <person name="Arredondo F."/>
            <person name="Hong C."/>
            <person name="Coffey M."/>
            <person name="Young S.K."/>
            <person name="Zeng Q."/>
            <person name="Gargeya S."/>
            <person name="Fitzgerald M."/>
            <person name="Abouelleil A."/>
            <person name="Alvarado L."/>
            <person name="Chapman S.B."/>
            <person name="Gainer-Dewar J."/>
            <person name="Goldberg J."/>
            <person name="Griggs A."/>
            <person name="Gujja S."/>
            <person name="Hansen M."/>
            <person name="Howarth C."/>
            <person name="Imamovic A."/>
            <person name="Ireland A."/>
            <person name="Larimer J."/>
            <person name="McCowan C."/>
            <person name="Murphy C."/>
            <person name="Pearson M."/>
            <person name="Poon T.W."/>
            <person name="Priest M."/>
            <person name="Roberts A."/>
            <person name="Saif S."/>
            <person name="Shea T."/>
            <person name="Sykes S."/>
            <person name="Wortman J."/>
            <person name="Nusbaum C."/>
            <person name="Birren B."/>
        </authorList>
    </citation>
    <scope>NUCLEOTIDE SEQUENCE [LARGE SCALE GENOMIC DNA]</scope>
    <source>
        <strain evidence="2">IAC_01/95</strain>
    </source>
</reference>